<evidence type="ECO:0000256" key="4">
    <source>
        <dbReference type="ARBA" id="ARBA00022989"/>
    </source>
</evidence>
<protein>
    <submittedName>
        <fullName evidence="7">Ribose ABC transporter permease</fullName>
    </submittedName>
</protein>
<dbReference type="PANTHER" id="PTHR32196">
    <property type="entry name" value="ABC TRANSPORTER PERMEASE PROTEIN YPHD-RELATED-RELATED"/>
    <property type="match status" value="1"/>
</dbReference>
<feature type="transmembrane region" description="Helical" evidence="6">
    <location>
        <begin position="169"/>
        <end position="193"/>
    </location>
</feature>
<name>A0A919VFT7_9ACTN</name>
<dbReference type="RefSeq" id="WP_204031434.1">
    <property type="nucleotide sequence ID" value="NZ_BOOW01000044.1"/>
</dbReference>
<dbReference type="EMBL" id="BOOW01000044">
    <property type="protein sequence ID" value="GII96439.1"/>
    <property type="molecule type" value="Genomic_DNA"/>
</dbReference>
<evidence type="ECO:0000256" key="5">
    <source>
        <dbReference type="ARBA" id="ARBA00023136"/>
    </source>
</evidence>
<feature type="transmembrane region" description="Helical" evidence="6">
    <location>
        <begin position="105"/>
        <end position="125"/>
    </location>
</feature>
<reference evidence="7" key="1">
    <citation type="submission" date="2021-01" db="EMBL/GenBank/DDBJ databases">
        <title>Whole genome shotgun sequence of Sinosporangium siamense NBRC 109515.</title>
        <authorList>
            <person name="Komaki H."/>
            <person name="Tamura T."/>
        </authorList>
    </citation>
    <scope>NUCLEOTIDE SEQUENCE</scope>
    <source>
        <strain evidence="7">NBRC 109515</strain>
    </source>
</reference>
<evidence type="ECO:0000256" key="1">
    <source>
        <dbReference type="ARBA" id="ARBA00004651"/>
    </source>
</evidence>
<dbReference type="GO" id="GO:0022857">
    <property type="term" value="F:transmembrane transporter activity"/>
    <property type="evidence" value="ECO:0007669"/>
    <property type="project" value="InterPro"/>
</dbReference>
<sequence length="336" mass="34484">MTATTVPGGKTAPGGSRSAIDLILRSALLIGLILMVVFFTAQSDLFLTAGNIKNIALSSAVLLIVAVPQALLVIMGYVDLSVGSAVGLSGVVTGLLIVDQQWSWGAAVLAGLAIGTIGGLANGVLVSYTRLSPIIVTLGTLQLYRGITQFLREDPPSDFGRGMALLGRGLYLGVPVPVWIALGVFALGALFLYGTAPGRHVYAIGVNTEAAYLSGVATKRLPLIMYGVIGLAAGLGGVLYAARLDSAPPGTLGVSFELEVLTAVLLGGVAFSGGRGTMFGVLLGVVFLGVLRNGMTLMNVPYFAQAMATGAALVIAAGLDQLGQRTGMVRRVLRRN</sequence>
<dbReference type="Proteomes" id="UP000606172">
    <property type="component" value="Unassembled WGS sequence"/>
</dbReference>
<comment type="subcellular location">
    <subcellularLocation>
        <location evidence="1">Cell membrane</location>
        <topology evidence="1">Multi-pass membrane protein</topology>
    </subcellularLocation>
</comment>
<keyword evidence="5 6" id="KW-0472">Membrane</keyword>
<dbReference type="PANTHER" id="PTHR32196:SF72">
    <property type="entry name" value="RIBOSE IMPORT PERMEASE PROTEIN RBSC"/>
    <property type="match status" value="1"/>
</dbReference>
<gene>
    <name evidence="7" type="ORF">Ssi02_66700</name>
</gene>
<proteinExistence type="predicted"/>
<comment type="caution">
    <text evidence="7">The sequence shown here is derived from an EMBL/GenBank/DDBJ whole genome shotgun (WGS) entry which is preliminary data.</text>
</comment>
<evidence type="ECO:0000256" key="2">
    <source>
        <dbReference type="ARBA" id="ARBA00022475"/>
    </source>
</evidence>
<dbReference type="GO" id="GO:0005886">
    <property type="term" value="C:plasma membrane"/>
    <property type="evidence" value="ECO:0007669"/>
    <property type="project" value="UniProtKB-SubCell"/>
</dbReference>
<accession>A0A919VFT7</accession>
<keyword evidence="2" id="KW-1003">Cell membrane</keyword>
<evidence type="ECO:0000313" key="7">
    <source>
        <dbReference type="EMBL" id="GII96439.1"/>
    </source>
</evidence>
<feature type="transmembrane region" description="Helical" evidence="6">
    <location>
        <begin position="54"/>
        <end position="74"/>
    </location>
</feature>
<dbReference type="InterPro" id="IPR001851">
    <property type="entry name" value="ABC_transp_permease"/>
</dbReference>
<evidence type="ECO:0000256" key="3">
    <source>
        <dbReference type="ARBA" id="ARBA00022692"/>
    </source>
</evidence>
<keyword evidence="4 6" id="KW-1133">Transmembrane helix</keyword>
<keyword evidence="3 6" id="KW-0812">Transmembrane</keyword>
<organism evidence="7 8">
    <name type="scientific">Sinosporangium siamense</name>
    <dbReference type="NCBI Taxonomy" id="1367973"/>
    <lineage>
        <taxon>Bacteria</taxon>
        <taxon>Bacillati</taxon>
        <taxon>Actinomycetota</taxon>
        <taxon>Actinomycetes</taxon>
        <taxon>Streptosporangiales</taxon>
        <taxon>Streptosporangiaceae</taxon>
        <taxon>Sinosporangium</taxon>
    </lineage>
</organism>
<evidence type="ECO:0000313" key="8">
    <source>
        <dbReference type="Proteomes" id="UP000606172"/>
    </source>
</evidence>
<dbReference type="CDD" id="cd06579">
    <property type="entry name" value="TM_PBP1_transp_AraH_like"/>
    <property type="match status" value="1"/>
</dbReference>
<feature type="transmembrane region" description="Helical" evidence="6">
    <location>
        <begin position="263"/>
        <end position="290"/>
    </location>
</feature>
<dbReference type="Pfam" id="PF02653">
    <property type="entry name" value="BPD_transp_2"/>
    <property type="match status" value="1"/>
</dbReference>
<keyword evidence="8" id="KW-1185">Reference proteome</keyword>
<dbReference type="AlphaFoldDB" id="A0A919VFT7"/>
<feature type="transmembrane region" description="Helical" evidence="6">
    <location>
        <begin position="22"/>
        <end position="42"/>
    </location>
</feature>
<evidence type="ECO:0000256" key="6">
    <source>
        <dbReference type="SAM" id="Phobius"/>
    </source>
</evidence>
<feature type="transmembrane region" description="Helical" evidence="6">
    <location>
        <begin position="223"/>
        <end position="242"/>
    </location>
</feature>
<feature type="transmembrane region" description="Helical" evidence="6">
    <location>
        <begin position="302"/>
        <end position="322"/>
    </location>
</feature>